<keyword evidence="8" id="KW-1185">Reference proteome</keyword>
<proteinExistence type="predicted"/>
<feature type="transmembrane region" description="Helical" evidence="5">
    <location>
        <begin position="225"/>
        <end position="249"/>
    </location>
</feature>
<dbReference type="Pfam" id="PF01740">
    <property type="entry name" value="STAS"/>
    <property type="match status" value="1"/>
</dbReference>
<feature type="domain" description="STAS" evidence="6">
    <location>
        <begin position="419"/>
        <end position="507"/>
    </location>
</feature>
<evidence type="ECO:0000313" key="8">
    <source>
        <dbReference type="Proteomes" id="UP000467193"/>
    </source>
</evidence>
<dbReference type="PANTHER" id="PTHR43310">
    <property type="entry name" value="SULFATE TRANSPORTER YBAR-RELATED"/>
    <property type="match status" value="1"/>
</dbReference>
<dbReference type="InterPro" id="IPR002645">
    <property type="entry name" value="STAS_dom"/>
</dbReference>
<dbReference type="AlphaFoldDB" id="A0A7I7QRP7"/>
<dbReference type="GO" id="GO:0016020">
    <property type="term" value="C:membrane"/>
    <property type="evidence" value="ECO:0007669"/>
    <property type="project" value="UniProtKB-SubCell"/>
</dbReference>
<accession>A0A7I7QRP7</accession>
<feature type="transmembrane region" description="Helical" evidence="5">
    <location>
        <begin position="155"/>
        <end position="177"/>
    </location>
</feature>
<feature type="transmembrane region" description="Helical" evidence="5">
    <location>
        <begin position="370"/>
        <end position="399"/>
    </location>
</feature>
<protein>
    <submittedName>
        <fullName evidence="7">Sodium-independent anion transporter</fullName>
    </submittedName>
</protein>
<dbReference type="PANTHER" id="PTHR43310:SF1">
    <property type="entry name" value="SULFATE TRANSPORTER YBAR-RELATED"/>
    <property type="match status" value="1"/>
</dbReference>
<dbReference type="InterPro" id="IPR036513">
    <property type="entry name" value="STAS_dom_sf"/>
</dbReference>
<evidence type="ECO:0000313" key="7">
    <source>
        <dbReference type="EMBL" id="BBY29021.1"/>
    </source>
</evidence>
<evidence type="ECO:0000256" key="3">
    <source>
        <dbReference type="ARBA" id="ARBA00022989"/>
    </source>
</evidence>
<feature type="transmembrane region" description="Helical" evidence="5">
    <location>
        <begin position="61"/>
        <end position="77"/>
    </location>
</feature>
<dbReference type="Gene3D" id="3.30.750.24">
    <property type="entry name" value="STAS domain"/>
    <property type="match status" value="1"/>
</dbReference>
<dbReference type="InterPro" id="IPR052706">
    <property type="entry name" value="Membrane-Transporter-like"/>
</dbReference>
<keyword evidence="2 5" id="KW-0812">Transmembrane</keyword>
<dbReference type="Pfam" id="PF00916">
    <property type="entry name" value="Sulfate_transp"/>
    <property type="match status" value="2"/>
</dbReference>
<dbReference type="PROSITE" id="PS50801">
    <property type="entry name" value="STAS"/>
    <property type="match status" value="1"/>
</dbReference>
<dbReference type="EMBL" id="AP022588">
    <property type="protein sequence ID" value="BBY29021.1"/>
    <property type="molecule type" value="Genomic_DNA"/>
</dbReference>
<keyword evidence="4 5" id="KW-0472">Membrane</keyword>
<sequence length="507" mass="53177">MSLPQPAPVIREAGDPSTSVLAALRSPRRLKTEVLAGLVVALALIPEAISFSIIAGVDPRVGLFASFTMAVTIAITGGRPAMISAATGAVALVIAPLVREHGLDYLIATVLLAGVLQIALSAAGVARLMRFVPRSVMVGFVNALAILIFASQLPYLIGVPALVYPLVAAALLVMVLLPRLTTAIPAPLIAIVLLTSVVVIFHLHVPNVGDEGELPSSLPQLLLPQVPLTAATLAIIAPYALAMALVGLLESLMTAKLVDDITDTHSNKTREGWGQGVANVVTGLFGGMGGCAMIGQTMINVKVSGARTRISTFLAGLFLLGLVVGLGDVVGTIPMAALVAVMIMVSVGTFDWHSVHPSTLRRMPRSETLVMVATVVVTVATSNLAYGVIVGSVTAMVLFARRVAHLVTVEKVDTPETDDDTVVYRVTGALFFASSNDLVYQFDYTGDPHHVVIDMTDSHIWDASTVAALDAVTTRYRARGKEVEIVGLDADSADRRDRLSGRLGAPE</sequence>
<evidence type="ECO:0000259" key="6">
    <source>
        <dbReference type="PROSITE" id="PS50801"/>
    </source>
</evidence>
<name>A0A7I7QRP7_9MYCO</name>
<dbReference type="InterPro" id="IPR011547">
    <property type="entry name" value="SLC26A/SulP_dom"/>
</dbReference>
<evidence type="ECO:0000256" key="5">
    <source>
        <dbReference type="SAM" id="Phobius"/>
    </source>
</evidence>
<feature type="transmembrane region" description="Helical" evidence="5">
    <location>
        <begin position="105"/>
        <end position="124"/>
    </location>
</feature>
<feature type="transmembrane region" description="Helical" evidence="5">
    <location>
        <begin position="34"/>
        <end position="55"/>
    </location>
</feature>
<dbReference type="Proteomes" id="UP000467193">
    <property type="component" value="Chromosome"/>
</dbReference>
<feature type="transmembrane region" description="Helical" evidence="5">
    <location>
        <begin position="317"/>
        <end position="350"/>
    </location>
</feature>
<keyword evidence="3 5" id="KW-1133">Transmembrane helix</keyword>
<dbReference type="CDD" id="cd07042">
    <property type="entry name" value="STAS_SulP_like_sulfate_transporter"/>
    <property type="match status" value="1"/>
</dbReference>
<evidence type="ECO:0000256" key="2">
    <source>
        <dbReference type="ARBA" id="ARBA00022692"/>
    </source>
</evidence>
<dbReference type="SUPFAM" id="SSF52091">
    <property type="entry name" value="SpoIIaa-like"/>
    <property type="match status" value="1"/>
</dbReference>
<reference evidence="7 8" key="1">
    <citation type="journal article" date="2019" name="Emerg. Microbes Infect.">
        <title>Comprehensive subspecies identification of 175 nontuberculous mycobacteria species based on 7547 genomic profiles.</title>
        <authorList>
            <person name="Matsumoto Y."/>
            <person name="Kinjo T."/>
            <person name="Motooka D."/>
            <person name="Nabeya D."/>
            <person name="Jung N."/>
            <person name="Uechi K."/>
            <person name="Horii T."/>
            <person name="Iida T."/>
            <person name="Fujita J."/>
            <person name="Nakamura S."/>
        </authorList>
    </citation>
    <scope>NUCLEOTIDE SEQUENCE [LARGE SCALE GENOMIC DNA]</scope>
    <source>
        <strain evidence="7 8">JCM 17899</strain>
    </source>
</reference>
<feature type="transmembrane region" description="Helical" evidence="5">
    <location>
        <begin position="131"/>
        <end position="149"/>
    </location>
</feature>
<comment type="subcellular location">
    <subcellularLocation>
        <location evidence="1">Membrane</location>
        <topology evidence="1">Multi-pass membrane protein</topology>
    </subcellularLocation>
</comment>
<evidence type="ECO:0000256" key="1">
    <source>
        <dbReference type="ARBA" id="ARBA00004141"/>
    </source>
</evidence>
<feature type="transmembrane region" description="Helical" evidence="5">
    <location>
        <begin position="184"/>
        <end position="205"/>
    </location>
</feature>
<gene>
    <name evidence="7" type="ORF">MSEDJ_31170</name>
</gene>
<organism evidence="7 8">
    <name type="scientific">Mycolicibacterium sediminis</name>
    <dbReference type="NCBI Taxonomy" id="1286180"/>
    <lineage>
        <taxon>Bacteria</taxon>
        <taxon>Bacillati</taxon>
        <taxon>Actinomycetota</taxon>
        <taxon>Actinomycetes</taxon>
        <taxon>Mycobacteriales</taxon>
        <taxon>Mycobacteriaceae</taxon>
        <taxon>Mycolicibacterium</taxon>
    </lineage>
</organism>
<dbReference type="RefSeq" id="WP_246230662.1">
    <property type="nucleotide sequence ID" value="NZ_AP022588.1"/>
</dbReference>
<dbReference type="KEGG" id="msei:MSEDJ_31170"/>
<evidence type="ECO:0000256" key="4">
    <source>
        <dbReference type="ARBA" id="ARBA00023136"/>
    </source>
</evidence>